<reference evidence="2" key="1">
    <citation type="submission" date="2018-07" db="EMBL/GenBank/DDBJ databases">
        <authorList>
            <person name="Liu B.-T."/>
            <person name="Du Z."/>
        </authorList>
    </citation>
    <scope>NUCLEOTIDE SEQUENCE [LARGE SCALE GENOMIC DNA]</scope>
    <source>
        <strain evidence="2">XYN52</strain>
    </source>
</reference>
<gene>
    <name evidence="1" type="ORF">DVH29_15900</name>
</gene>
<name>A0A369VYX1_9HYPH</name>
<dbReference type="OrthoDB" id="9927718at2"/>
<dbReference type="AlphaFoldDB" id="A0A369VYX1"/>
<sequence>MSDIPGDLDEIDRKVRVLKLSDAELAQARSALSAVIFETSDYWLKVIDDELLRRELFPCL</sequence>
<dbReference type="EMBL" id="QQNH01000053">
    <property type="protein sequence ID" value="RDE07596.1"/>
    <property type="molecule type" value="Genomic_DNA"/>
</dbReference>
<dbReference type="Proteomes" id="UP000253759">
    <property type="component" value="Unassembled WGS sequence"/>
</dbReference>
<comment type="caution">
    <text evidence="1">The sequence shown here is derived from an EMBL/GenBank/DDBJ whole genome shotgun (WGS) entry which is preliminary data.</text>
</comment>
<proteinExistence type="predicted"/>
<protein>
    <submittedName>
        <fullName evidence="1">Uncharacterized protein</fullName>
    </submittedName>
</protein>
<organism evidence="1 2">
    <name type="scientific">Pelagibacterium lacus</name>
    <dbReference type="NCBI Taxonomy" id="2282655"/>
    <lineage>
        <taxon>Bacteria</taxon>
        <taxon>Pseudomonadati</taxon>
        <taxon>Pseudomonadota</taxon>
        <taxon>Alphaproteobacteria</taxon>
        <taxon>Hyphomicrobiales</taxon>
        <taxon>Devosiaceae</taxon>
        <taxon>Pelagibacterium</taxon>
    </lineage>
</organism>
<accession>A0A369VYX1</accession>
<evidence type="ECO:0000313" key="1">
    <source>
        <dbReference type="EMBL" id="RDE07596.1"/>
    </source>
</evidence>
<keyword evidence="2" id="KW-1185">Reference proteome</keyword>
<evidence type="ECO:0000313" key="2">
    <source>
        <dbReference type="Proteomes" id="UP000253759"/>
    </source>
</evidence>
<dbReference type="RefSeq" id="WP_147276149.1">
    <property type="nucleotide sequence ID" value="NZ_QQNH01000053.1"/>
</dbReference>